<keyword evidence="4 7" id="KW-0812">Transmembrane</keyword>
<keyword evidence="6 7" id="KW-0472">Membrane</keyword>
<feature type="transmembrane region" description="Helical" evidence="7">
    <location>
        <begin position="46"/>
        <end position="67"/>
    </location>
</feature>
<keyword evidence="9" id="KW-1185">Reference proteome</keyword>
<dbReference type="Proteomes" id="UP000823790">
    <property type="component" value="Unassembled WGS sequence"/>
</dbReference>
<evidence type="ECO:0000256" key="6">
    <source>
        <dbReference type="ARBA" id="ARBA00023136"/>
    </source>
</evidence>
<proteinExistence type="inferred from homology"/>
<reference evidence="8 9" key="1">
    <citation type="submission" date="2021-04" db="EMBL/GenBank/DDBJ databases">
        <authorList>
            <person name="Huq M.A."/>
        </authorList>
    </citation>
    <scope>NUCLEOTIDE SEQUENCE [LARGE SCALE GENOMIC DNA]</scope>
    <source>
        <strain evidence="8 9">MAH-13</strain>
    </source>
</reference>
<feature type="transmembrane region" description="Helical" evidence="7">
    <location>
        <begin position="12"/>
        <end position="34"/>
    </location>
</feature>
<evidence type="ECO:0000256" key="3">
    <source>
        <dbReference type="ARBA" id="ARBA00022475"/>
    </source>
</evidence>
<comment type="subcellular location">
    <subcellularLocation>
        <location evidence="1">Cell membrane</location>
        <topology evidence="1">Multi-pass membrane protein</topology>
    </subcellularLocation>
</comment>
<comment type="similarity">
    <text evidence="2">Belongs to the UPF0719 family.</text>
</comment>
<keyword evidence="5 7" id="KW-1133">Transmembrane helix</keyword>
<evidence type="ECO:0000256" key="2">
    <source>
        <dbReference type="ARBA" id="ARBA00005779"/>
    </source>
</evidence>
<keyword evidence="3" id="KW-1003">Cell membrane</keyword>
<evidence type="ECO:0000256" key="4">
    <source>
        <dbReference type="ARBA" id="ARBA00022692"/>
    </source>
</evidence>
<comment type="caution">
    <text evidence="8">The sequence shown here is derived from an EMBL/GenBank/DDBJ whole genome shotgun (WGS) entry which is preliminary data.</text>
</comment>
<sequence>MNHIITAESFVAFLAYFGTGLGVLIAAVVVVALITPHRDFTLIRQGNAAAATAFAGTLVGVALPLHAAISHSVNLADAAIWGAVATVLQIVAYLLARAVVGGVSRQITENTVSAGIFAAGISIAVGLINAASMTP</sequence>
<evidence type="ECO:0000313" key="8">
    <source>
        <dbReference type="EMBL" id="MBP1473426.1"/>
    </source>
</evidence>
<evidence type="ECO:0000256" key="5">
    <source>
        <dbReference type="ARBA" id="ARBA00022989"/>
    </source>
</evidence>
<dbReference type="PANTHER" id="PTHR40043">
    <property type="entry name" value="UPF0719 INNER MEMBRANE PROTEIN YJFL"/>
    <property type="match status" value="1"/>
</dbReference>
<evidence type="ECO:0000256" key="7">
    <source>
        <dbReference type="SAM" id="Phobius"/>
    </source>
</evidence>
<dbReference type="PANTHER" id="PTHR40043:SF1">
    <property type="entry name" value="UPF0719 INNER MEMBRANE PROTEIN YJFL"/>
    <property type="match status" value="1"/>
</dbReference>
<protein>
    <submittedName>
        <fullName evidence="8">DUF350 domain-containing protein</fullName>
    </submittedName>
</protein>
<gene>
    <name evidence="8" type="ORF">J7I44_03895</name>
</gene>
<dbReference type="InterPro" id="IPR007140">
    <property type="entry name" value="DUF350"/>
</dbReference>
<feature type="transmembrane region" description="Helical" evidence="7">
    <location>
        <begin position="79"/>
        <end position="100"/>
    </location>
</feature>
<feature type="transmembrane region" description="Helical" evidence="7">
    <location>
        <begin position="112"/>
        <end position="132"/>
    </location>
</feature>
<dbReference type="Pfam" id="PF03994">
    <property type="entry name" value="DUF350"/>
    <property type="match status" value="1"/>
</dbReference>
<accession>A0ABS4DK50</accession>
<evidence type="ECO:0000313" key="9">
    <source>
        <dbReference type="Proteomes" id="UP000823790"/>
    </source>
</evidence>
<name>A0ABS4DK50_9GAMM</name>
<organism evidence="8 9">
    <name type="scientific">Frateuria flava</name>
    <dbReference type="NCBI Taxonomy" id="2821489"/>
    <lineage>
        <taxon>Bacteria</taxon>
        <taxon>Pseudomonadati</taxon>
        <taxon>Pseudomonadota</taxon>
        <taxon>Gammaproteobacteria</taxon>
        <taxon>Lysobacterales</taxon>
        <taxon>Rhodanobacteraceae</taxon>
        <taxon>Frateuria</taxon>
    </lineage>
</organism>
<dbReference type="EMBL" id="JAGJRS010000009">
    <property type="protein sequence ID" value="MBP1473426.1"/>
    <property type="molecule type" value="Genomic_DNA"/>
</dbReference>
<dbReference type="RefSeq" id="WP_209616085.1">
    <property type="nucleotide sequence ID" value="NZ_JAGJRS010000009.1"/>
</dbReference>
<evidence type="ECO:0000256" key="1">
    <source>
        <dbReference type="ARBA" id="ARBA00004651"/>
    </source>
</evidence>